<dbReference type="AlphaFoldDB" id="A0A455T4Q2"/>
<proteinExistence type="predicted"/>
<dbReference type="Gene3D" id="3.80.30.30">
    <property type="match status" value="1"/>
</dbReference>
<dbReference type="EMBL" id="AP019377">
    <property type="protein sequence ID" value="BBH94282.1"/>
    <property type="molecule type" value="Genomic_DNA"/>
</dbReference>
<accession>A0A455T4Q2</accession>
<gene>
    <name evidence="2" type="ORF">KTA_24810</name>
</gene>
<evidence type="ECO:0000313" key="2">
    <source>
        <dbReference type="EMBL" id="BBH94282.1"/>
    </source>
</evidence>
<sequence length="503" mass="55514">MMKSSYEQGEAQLHPAVRERAGSPTLEQWGERGPSMLGRLAEIDLVTLDAAVSTGPALARARRLLTNRQRLAPGRPAHLLLHAHSPREEDLAREAAAALAPLVAAVHLRRLRSRTEVASEALALHRQLWPAEEEARRKARLLLLIRRGGAGKPQFIAPFVGGAGTTCGAWTPIVAYRRGRQTWIAGTRPPEQERGAEPIRGFLRGNYAQGVCPVACSFCYLRGLHGMGIKSVALNLEDVVPELEQLPRGSVVNWAELGGPVEEDPWFVDEQGQGSLVQTILDLASARGIVSFLLTKGVYEPYLRLEGRLALVAISLNPAAISAQFEPGGAPPEARLRGLAWAIEHGALDHTIRLGPIIPVAGYRQAYHELFAQIRDILGPRLKRMTVDILRFSPQMPRVLRASLPEEQVAPLLEELEPEVVAHKYRPSVTRQQRLYRWVRLLLARYGLGQVQTTPCKADPREALQFLKAGVISSMPCACHISYRLRAELQRGPMPVLNRAPQE</sequence>
<name>A0A455T4Q2_9CHLR</name>
<feature type="region of interest" description="Disordered" evidence="1">
    <location>
        <begin position="1"/>
        <end position="31"/>
    </location>
</feature>
<protein>
    <submittedName>
        <fullName evidence="2">Uncharacterized protein</fullName>
    </submittedName>
</protein>
<organism evidence="2">
    <name type="scientific">Thermogemmatispora argillosa</name>
    <dbReference type="NCBI Taxonomy" id="2045280"/>
    <lineage>
        <taxon>Bacteria</taxon>
        <taxon>Bacillati</taxon>
        <taxon>Chloroflexota</taxon>
        <taxon>Ktedonobacteria</taxon>
        <taxon>Thermogemmatisporales</taxon>
        <taxon>Thermogemmatisporaceae</taxon>
        <taxon>Thermogemmatispora</taxon>
    </lineage>
</organism>
<reference evidence="2" key="1">
    <citation type="submission" date="2018-12" db="EMBL/GenBank/DDBJ databases">
        <title>Novel natural products biosynthetic potential of the class Ktedonobacteria.</title>
        <authorList>
            <person name="Zheng Y."/>
            <person name="Saitou A."/>
            <person name="Wang C.M."/>
            <person name="Toyoda A."/>
            <person name="Minakuchi Y."/>
            <person name="Sekiguchi Y."/>
            <person name="Ueda K."/>
            <person name="Takano H."/>
            <person name="Sakai Y."/>
            <person name="Yokota A."/>
            <person name="Yabe S."/>
        </authorList>
    </citation>
    <scope>NUCLEOTIDE SEQUENCE</scope>
    <source>
        <strain evidence="2">A3-2</strain>
    </source>
</reference>
<evidence type="ECO:0000256" key="1">
    <source>
        <dbReference type="SAM" id="MobiDB-lite"/>
    </source>
</evidence>